<evidence type="ECO:0000313" key="4">
    <source>
        <dbReference type="Proteomes" id="UP000018851"/>
    </source>
</evidence>
<feature type="transmembrane region" description="Helical" evidence="2">
    <location>
        <begin position="152"/>
        <end position="169"/>
    </location>
</feature>
<feature type="transmembrane region" description="Helical" evidence="2">
    <location>
        <begin position="438"/>
        <end position="456"/>
    </location>
</feature>
<feature type="transmembrane region" description="Helical" evidence="2">
    <location>
        <begin position="976"/>
        <end position="993"/>
    </location>
</feature>
<evidence type="ECO:0000256" key="1">
    <source>
        <dbReference type="SAM" id="MobiDB-lite"/>
    </source>
</evidence>
<keyword evidence="2" id="KW-1133">Transmembrane helix</keyword>
<feature type="transmembrane region" description="Helical" evidence="2">
    <location>
        <begin position="891"/>
        <end position="910"/>
    </location>
</feature>
<feature type="transmembrane region" description="Helical" evidence="2">
    <location>
        <begin position="952"/>
        <end position="970"/>
    </location>
</feature>
<organism evidence="3 4">
    <name type="scientific">Sphingomonas sanxanigenens DSM 19645 = NX02</name>
    <dbReference type="NCBI Taxonomy" id="1123269"/>
    <lineage>
        <taxon>Bacteria</taxon>
        <taxon>Pseudomonadati</taxon>
        <taxon>Pseudomonadota</taxon>
        <taxon>Alphaproteobacteria</taxon>
        <taxon>Sphingomonadales</taxon>
        <taxon>Sphingomonadaceae</taxon>
        <taxon>Sphingomonas</taxon>
    </lineage>
</organism>
<dbReference type="KEGG" id="ssan:NX02_01690"/>
<feature type="transmembrane region" description="Helical" evidence="2">
    <location>
        <begin position="413"/>
        <end position="432"/>
    </location>
</feature>
<feature type="transmembrane region" description="Helical" evidence="2">
    <location>
        <begin position="390"/>
        <end position="406"/>
    </location>
</feature>
<dbReference type="STRING" id="1123269.NX02_01690"/>
<keyword evidence="2" id="KW-0812">Transmembrane</keyword>
<dbReference type="Proteomes" id="UP000018851">
    <property type="component" value="Chromosome"/>
</dbReference>
<feature type="transmembrane region" description="Helical" evidence="2">
    <location>
        <begin position="468"/>
        <end position="486"/>
    </location>
</feature>
<evidence type="ECO:0000313" key="3">
    <source>
        <dbReference type="EMBL" id="AHE52100.1"/>
    </source>
</evidence>
<feature type="transmembrane region" description="Helical" evidence="2">
    <location>
        <begin position="551"/>
        <end position="569"/>
    </location>
</feature>
<feature type="region of interest" description="Disordered" evidence="1">
    <location>
        <begin position="34"/>
        <end position="139"/>
    </location>
</feature>
<feature type="transmembrane region" description="Helical" evidence="2">
    <location>
        <begin position="218"/>
        <end position="239"/>
    </location>
</feature>
<evidence type="ECO:0008006" key="5">
    <source>
        <dbReference type="Google" id="ProtNLM"/>
    </source>
</evidence>
<feature type="transmembrane region" description="Helical" evidence="2">
    <location>
        <begin position="922"/>
        <end position="940"/>
    </location>
</feature>
<name>W0A8V8_9SPHN</name>
<feature type="compositionally biased region" description="Low complexity" evidence="1">
    <location>
        <begin position="91"/>
        <end position="105"/>
    </location>
</feature>
<dbReference type="InterPro" id="IPR019286">
    <property type="entry name" value="DUF2339_TM"/>
</dbReference>
<keyword evidence="2" id="KW-0472">Membrane</keyword>
<feature type="transmembrane region" description="Helical" evidence="2">
    <location>
        <begin position="692"/>
        <end position="713"/>
    </location>
</feature>
<feature type="transmembrane region" description="Helical" evidence="2">
    <location>
        <begin position="181"/>
        <end position="198"/>
    </location>
</feature>
<dbReference type="RefSeq" id="WP_025290471.1">
    <property type="nucleotide sequence ID" value="NZ_CP006644.1"/>
</dbReference>
<proteinExistence type="predicted"/>
<feature type="transmembrane region" description="Helical" evidence="2">
    <location>
        <begin position="288"/>
        <end position="305"/>
    </location>
</feature>
<dbReference type="PIRSF" id="PIRSF035905">
    <property type="entry name" value="UCP035905_mp"/>
    <property type="match status" value="1"/>
</dbReference>
<feature type="transmembrane region" description="Helical" evidence="2">
    <location>
        <begin position="612"/>
        <end position="633"/>
    </location>
</feature>
<sequence length="1012" mass="105434">MLFAYALIIVLAVLLLDTRSKLAALRQRLDLLDGRDRMPRPPEAAGVAQPVGGREGQSRPIPAAAPGDAPTPTRAGEYAPDPIGEPDDAIEQPAAQSAANAAPVALEKPVAPEAPGAQETPDATPPAPPRPVRAPRPPRQRISFEELFGRRLPIWAGGATLAVAGVLIVKYSIDAGLLSPLVRVIMGLLFGALLIGGAETARRFEAKVRDPRVAQALSGAGIASLYASILIAANLYGLISPASAFFGLAGTTALALGLALRFGAPSALLGLIGGLAAPALVGSTEPNVPLLVTYLALAIGGLGTLSRGQRWVWLGVGALIGGFGWGAVLLLTGALDRLSAVSLGLFLVLLGVGLPMLIASGKLQTLIRGVAPLVAAAQIATLVATGGFTLLHWGLFALISLAIIWLSTRDAKLARLPVLAVAIALLLFGTWPDPAIRDFAIAAIGLGLIYAIPALVRLWRSGGSIVEAAQIAAIALAGHAVTLFQFRLGDMSRDTPLALIALATALLPAFAAALGWRSAERRNDLRFVTLVSAVALLIGSAIILGLAEWSWTPMIALIAGGLLLLGRAAGDGRIEPVGWVAGLGATLLLVAGDHDVIDQFNRIAGLPAHVTLVPALLRRGALTAVAGLYAWGAGHRITRGVAQVLALLFGYGLIAQVVPPTPLPLVTAGLLVAIAAAARARPQLPMLPALGAALFLILAWAALPFAHWAGPAYVSLIGEPLLTTDLPALRDTLLRLLIPAIAIGGALSLLAPRLTSIPRRIGAAAGLALAIGAGHILFKQIFDIDSQEAFTRLGLVERTCWEALLAAAGIAIWRRHRITGRIVIGAALAHFGWYTLIVHNPLWWDQAVGGLPVLSWLLPAYGLPLGLLWASGRYEAEAVRRFATPRAIAQMLLIGVLAASVLRQIFAGNLLTVSGVSALEDISRSVVTIALAIGFLLWGIAKRARLWRVASLLLMIAAVIKVFLFDAAGLDGLARIGSFVALGFSLIGIGWLYSRQLSRDQAPEKTMKEGAN</sequence>
<feature type="transmembrane region" description="Helical" evidence="2">
    <location>
        <begin position="733"/>
        <end position="751"/>
    </location>
</feature>
<reference evidence="3 4" key="1">
    <citation type="submission" date="2013-07" db="EMBL/GenBank/DDBJ databases">
        <title>Completed genome of Sphingomonas sanxanigenens NX02.</title>
        <authorList>
            <person name="Ma T."/>
            <person name="Huang H."/>
            <person name="Wu M."/>
            <person name="Li X."/>
            <person name="Li G."/>
        </authorList>
    </citation>
    <scope>NUCLEOTIDE SEQUENCE [LARGE SCALE GENOMIC DNA]</scope>
    <source>
        <strain evidence="3 4">NX02</strain>
    </source>
</reference>
<feature type="compositionally biased region" description="Low complexity" evidence="1">
    <location>
        <begin position="59"/>
        <end position="76"/>
    </location>
</feature>
<dbReference type="OrthoDB" id="5422830at2"/>
<feature type="compositionally biased region" description="Pro residues" evidence="1">
    <location>
        <begin position="123"/>
        <end position="137"/>
    </location>
</feature>
<dbReference type="PANTHER" id="PTHR38434:SF1">
    <property type="entry name" value="BLL2549 PROTEIN"/>
    <property type="match status" value="1"/>
</dbReference>
<dbReference type="Pfam" id="PF10101">
    <property type="entry name" value="DUF2339"/>
    <property type="match status" value="1"/>
</dbReference>
<feature type="transmembrane region" description="Helical" evidence="2">
    <location>
        <begin position="527"/>
        <end position="545"/>
    </location>
</feature>
<dbReference type="PATRIC" id="fig|1123269.5.peg.342"/>
<feature type="transmembrane region" description="Helical" evidence="2">
    <location>
        <begin position="251"/>
        <end position="276"/>
    </location>
</feature>
<dbReference type="HOGENOM" id="CLU_341579_0_0_5"/>
<feature type="transmembrane region" description="Helical" evidence="2">
    <location>
        <begin position="498"/>
        <end position="515"/>
    </location>
</feature>
<feature type="transmembrane region" description="Helical" evidence="2">
    <location>
        <begin position="640"/>
        <end position="657"/>
    </location>
</feature>
<accession>W0A8V8</accession>
<feature type="transmembrane region" description="Helical" evidence="2">
    <location>
        <begin position="822"/>
        <end position="844"/>
    </location>
</feature>
<feature type="transmembrane region" description="Helical" evidence="2">
    <location>
        <begin position="576"/>
        <end position="592"/>
    </location>
</feature>
<dbReference type="AlphaFoldDB" id="W0A8V8"/>
<keyword evidence="4" id="KW-1185">Reference proteome</keyword>
<feature type="transmembrane region" description="Helical" evidence="2">
    <location>
        <begin position="338"/>
        <end position="359"/>
    </location>
</feature>
<feature type="transmembrane region" description="Helical" evidence="2">
    <location>
        <begin position="366"/>
        <end position="384"/>
    </location>
</feature>
<gene>
    <name evidence="3" type="ORF">NX02_01690</name>
</gene>
<protein>
    <recommendedName>
        <fullName evidence="5">DUF2339 domain-containing protein</fullName>
    </recommendedName>
</protein>
<dbReference type="InterPro" id="IPR014600">
    <property type="entry name" value="UCP035905_mem"/>
</dbReference>
<feature type="transmembrane region" description="Helical" evidence="2">
    <location>
        <begin position="850"/>
        <end position="870"/>
    </location>
</feature>
<dbReference type="eggNOG" id="COG5373">
    <property type="taxonomic scope" value="Bacteria"/>
</dbReference>
<feature type="transmembrane region" description="Helical" evidence="2">
    <location>
        <begin position="663"/>
        <end position="680"/>
    </location>
</feature>
<feature type="transmembrane region" description="Helical" evidence="2">
    <location>
        <begin position="312"/>
        <end position="332"/>
    </location>
</feature>
<evidence type="ECO:0000256" key="2">
    <source>
        <dbReference type="SAM" id="Phobius"/>
    </source>
</evidence>
<dbReference type="EMBL" id="CP006644">
    <property type="protein sequence ID" value="AHE52100.1"/>
    <property type="molecule type" value="Genomic_DNA"/>
</dbReference>
<dbReference type="PANTHER" id="PTHR38434">
    <property type="entry name" value="BLL2549 PROTEIN"/>
    <property type="match status" value="1"/>
</dbReference>